<evidence type="ECO:0000313" key="3">
    <source>
        <dbReference type="EMBL" id="KPV53495.1"/>
    </source>
</evidence>
<dbReference type="InterPro" id="IPR036513">
    <property type="entry name" value="STAS_dom_sf"/>
</dbReference>
<gene>
    <name evidence="3" type="ORF">SE17_09360</name>
</gene>
<accession>A0A0P9DCJ4</accession>
<evidence type="ECO:0000256" key="1">
    <source>
        <dbReference type="SAM" id="Phobius"/>
    </source>
</evidence>
<dbReference type="CDD" id="cd07041">
    <property type="entry name" value="STAS_RsbR_RsbS_like"/>
    <property type="match status" value="1"/>
</dbReference>
<dbReference type="InterPro" id="IPR002645">
    <property type="entry name" value="STAS_dom"/>
</dbReference>
<comment type="caution">
    <text evidence="3">The sequence shown here is derived from an EMBL/GenBank/DDBJ whole genome shotgun (WGS) entry which is preliminary data.</text>
</comment>
<sequence>MAYYLYAILTSASQDILRFDLLPLSALIVLLMTMAVWRGWRYSSEGVALIILLISVALVNAPVVRNQFYTPIFVPAVVAAILLTPAWSLAIFVATLAGLAAVLSVQLGSAAMLGPTFAVANVIIEVVTTCGVVLSSALARQLQRTAEHNAQLAIAAQAQAEQKAADLARANAQMNVQLDEQRQLLELVASLETPVAPLADGVILAPVVGHLDTRRAEALTSRLLQQVSSLRAQLVVLDIAGVPLIDDGVAHSLIQMAQALRLLGCQVVFSGISAQVALALTAMNISLDGIATVRSPQDALAIQIGA</sequence>
<keyword evidence="1" id="KW-1133">Transmembrane helix</keyword>
<feature type="transmembrane region" description="Helical" evidence="1">
    <location>
        <begin position="76"/>
        <end position="105"/>
    </location>
</feature>
<dbReference type="PROSITE" id="PS50801">
    <property type="entry name" value="STAS"/>
    <property type="match status" value="1"/>
</dbReference>
<dbReference type="Gene3D" id="3.30.750.24">
    <property type="entry name" value="STAS domain"/>
    <property type="match status" value="1"/>
</dbReference>
<evidence type="ECO:0000313" key="4">
    <source>
        <dbReference type="Proteomes" id="UP000050509"/>
    </source>
</evidence>
<feature type="transmembrane region" description="Helical" evidence="1">
    <location>
        <begin position="117"/>
        <end position="139"/>
    </location>
</feature>
<keyword evidence="1" id="KW-0472">Membrane</keyword>
<dbReference type="SUPFAM" id="SSF52091">
    <property type="entry name" value="SpoIIaa-like"/>
    <property type="match status" value="1"/>
</dbReference>
<proteinExistence type="predicted"/>
<feature type="transmembrane region" description="Helical" evidence="1">
    <location>
        <begin position="46"/>
        <end position="64"/>
    </location>
</feature>
<protein>
    <recommendedName>
        <fullName evidence="2">STAS domain-containing protein</fullName>
    </recommendedName>
</protein>
<dbReference type="PANTHER" id="PTHR33745:SF1">
    <property type="entry name" value="RSBT ANTAGONIST PROTEIN RSBS"/>
    <property type="match status" value="1"/>
</dbReference>
<dbReference type="AlphaFoldDB" id="A0A0P9DCJ4"/>
<name>A0A0P9DCJ4_9CHLR</name>
<feature type="domain" description="STAS" evidence="2">
    <location>
        <begin position="192"/>
        <end position="303"/>
    </location>
</feature>
<organism evidence="3 4">
    <name type="scientific">Kouleothrix aurantiaca</name>
    <dbReference type="NCBI Taxonomy" id="186479"/>
    <lineage>
        <taxon>Bacteria</taxon>
        <taxon>Bacillati</taxon>
        <taxon>Chloroflexota</taxon>
        <taxon>Chloroflexia</taxon>
        <taxon>Chloroflexales</taxon>
        <taxon>Roseiflexineae</taxon>
        <taxon>Roseiflexaceae</taxon>
        <taxon>Kouleothrix</taxon>
    </lineage>
</organism>
<keyword evidence="4" id="KW-1185">Reference proteome</keyword>
<dbReference type="EMBL" id="LJCR01000245">
    <property type="protein sequence ID" value="KPV53495.1"/>
    <property type="molecule type" value="Genomic_DNA"/>
</dbReference>
<dbReference type="Proteomes" id="UP000050509">
    <property type="component" value="Unassembled WGS sequence"/>
</dbReference>
<feature type="transmembrane region" description="Helical" evidence="1">
    <location>
        <begin position="21"/>
        <end position="40"/>
    </location>
</feature>
<dbReference type="Pfam" id="PF01740">
    <property type="entry name" value="STAS"/>
    <property type="match status" value="1"/>
</dbReference>
<evidence type="ECO:0000259" key="2">
    <source>
        <dbReference type="PROSITE" id="PS50801"/>
    </source>
</evidence>
<keyword evidence="1" id="KW-0812">Transmembrane</keyword>
<dbReference type="PANTHER" id="PTHR33745">
    <property type="entry name" value="RSBT ANTAGONIST PROTEIN RSBS-RELATED"/>
    <property type="match status" value="1"/>
</dbReference>
<dbReference type="InterPro" id="IPR051932">
    <property type="entry name" value="Bact_StressResp_Reg"/>
</dbReference>
<reference evidence="3 4" key="1">
    <citation type="submission" date="2015-09" db="EMBL/GenBank/DDBJ databases">
        <title>Draft genome sequence of Kouleothrix aurantiaca JCM 19913.</title>
        <authorList>
            <person name="Hemp J."/>
        </authorList>
    </citation>
    <scope>NUCLEOTIDE SEQUENCE [LARGE SCALE GENOMIC DNA]</scope>
    <source>
        <strain evidence="3 4">COM-B</strain>
    </source>
</reference>